<dbReference type="PROSITE" id="PS01031">
    <property type="entry name" value="SHSP"/>
    <property type="match status" value="1"/>
</dbReference>
<evidence type="ECO:0000256" key="2">
    <source>
        <dbReference type="PROSITE-ProRule" id="PRU00285"/>
    </source>
</evidence>
<proteinExistence type="inferred from homology"/>
<keyword evidence="1" id="KW-0346">Stress response</keyword>
<dbReference type="SUPFAM" id="SSF49764">
    <property type="entry name" value="HSP20-like chaperones"/>
    <property type="match status" value="1"/>
</dbReference>
<gene>
    <name evidence="5" type="ORF">ERUC_LOCUS43367</name>
</gene>
<dbReference type="Gene3D" id="2.60.40.790">
    <property type="match status" value="1"/>
</dbReference>
<dbReference type="InterPro" id="IPR008978">
    <property type="entry name" value="HSP20-like_chaperone"/>
</dbReference>
<dbReference type="EMBL" id="CAKOAT010925153">
    <property type="protein sequence ID" value="CAH8390884.1"/>
    <property type="molecule type" value="Genomic_DNA"/>
</dbReference>
<protein>
    <recommendedName>
        <fullName evidence="4">SHSP domain-containing protein</fullName>
    </recommendedName>
</protein>
<evidence type="ECO:0000313" key="6">
    <source>
        <dbReference type="Proteomes" id="UP001642260"/>
    </source>
</evidence>
<dbReference type="Pfam" id="PF00011">
    <property type="entry name" value="HSP20"/>
    <property type="match status" value="1"/>
</dbReference>
<dbReference type="PANTHER" id="PTHR11527">
    <property type="entry name" value="HEAT-SHOCK PROTEIN 20 FAMILY MEMBER"/>
    <property type="match status" value="1"/>
</dbReference>
<organism evidence="5 6">
    <name type="scientific">Eruca vesicaria subsp. sativa</name>
    <name type="common">Garden rocket</name>
    <name type="synonym">Eruca sativa</name>
    <dbReference type="NCBI Taxonomy" id="29727"/>
    <lineage>
        <taxon>Eukaryota</taxon>
        <taxon>Viridiplantae</taxon>
        <taxon>Streptophyta</taxon>
        <taxon>Embryophyta</taxon>
        <taxon>Tracheophyta</taxon>
        <taxon>Spermatophyta</taxon>
        <taxon>Magnoliopsida</taxon>
        <taxon>eudicotyledons</taxon>
        <taxon>Gunneridae</taxon>
        <taxon>Pentapetalae</taxon>
        <taxon>rosids</taxon>
        <taxon>malvids</taxon>
        <taxon>Brassicales</taxon>
        <taxon>Brassicaceae</taxon>
        <taxon>Brassiceae</taxon>
        <taxon>Eruca</taxon>
    </lineage>
</organism>
<sequence>MDSQTIQPTLCECVQSSQSLSGNKTPQENRIRWSQSPDSHTLFVDLPDLRKEDIKVEIADSMYLIIRTETTERSPVRSLRRKFRLPESIDMIGISASYENGVLTVILPKRVLRRRSFLIDPSDVPESLHVLARAA</sequence>
<dbReference type="AlphaFoldDB" id="A0ABC8M3S8"/>
<evidence type="ECO:0000256" key="3">
    <source>
        <dbReference type="RuleBase" id="RU003616"/>
    </source>
</evidence>
<evidence type="ECO:0000313" key="5">
    <source>
        <dbReference type="EMBL" id="CAH8390884.1"/>
    </source>
</evidence>
<evidence type="ECO:0000259" key="4">
    <source>
        <dbReference type="PROSITE" id="PS01031"/>
    </source>
</evidence>
<evidence type="ECO:0000256" key="1">
    <source>
        <dbReference type="ARBA" id="ARBA00023016"/>
    </source>
</evidence>
<reference evidence="5 6" key="1">
    <citation type="submission" date="2022-03" db="EMBL/GenBank/DDBJ databases">
        <authorList>
            <person name="Macdonald S."/>
            <person name="Ahmed S."/>
            <person name="Newling K."/>
        </authorList>
    </citation>
    <scope>NUCLEOTIDE SEQUENCE [LARGE SCALE GENOMIC DNA]</scope>
</reference>
<dbReference type="InterPro" id="IPR002068">
    <property type="entry name" value="A-crystallin/Hsp20_dom"/>
</dbReference>
<keyword evidence="6" id="KW-1185">Reference proteome</keyword>
<comment type="caution">
    <text evidence="5">The sequence shown here is derived from an EMBL/GenBank/DDBJ whole genome shotgun (WGS) entry which is preliminary data.</text>
</comment>
<name>A0ABC8M3S8_ERUVS</name>
<comment type="similarity">
    <text evidence="2 3">Belongs to the small heat shock protein (HSP20) family.</text>
</comment>
<feature type="domain" description="SHSP" evidence="4">
    <location>
        <begin position="22"/>
        <end position="127"/>
    </location>
</feature>
<dbReference type="Proteomes" id="UP001642260">
    <property type="component" value="Unassembled WGS sequence"/>
</dbReference>
<dbReference type="InterPro" id="IPR031107">
    <property type="entry name" value="Small_HSP"/>
</dbReference>
<accession>A0ABC8M3S8</accession>